<accession>A0A329S371</accession>
<dbReference type="VEuPathDB" id="FungiDB:PC110_g13617"/>
<feature type="compositionally biased region" description="Basic residues" evidence="1">
    <location>
        <begin position="1"/>
        <end position="10"/>
    </location>
</feature>
<name>A0A329S371_9STRA</name>
<feature type="region of interest" description="Disordered" evidence="1">
    <location>
        <begin position="1"/>
        <end position="28"/>
    </location>
</feature>
<gene>
    <name evidence="5" type="ORF">PC110_g13617</name>
    <name evidence="2" type="ORF">PC113_g11296</name>
    <name evidence="3" type="ORF">PC117_g26195</name>
    <name evidence="4" type="ORF">PC118_g22969</name>
</gene>
<dbReference type="OrthoDB" id="120375at2759"/>
<dbReference type="EMBL" id="RCMK01002309">
    <property type="protein sequence ID" value="KAG2882579.1"/>
    <property type="molecule type" value="Genomic_DNA"/>
</dbReference>
<dbReference type="Proteomes" id="UP000736787">
    <property type="component" value="Unassembled WGS sequence"/>
</dbReference>
<dbReference type="Proteomes" id="UP000697107">
    <property type="component" value="Unassembled WGS sequence"/>
</dbReference>
<evidence type="ECO:0000313" key="5">
    <source>
        <dbReference type="EMBL" id="RAW30018.1"/>
    </source>
</evidence>
<dbReference type="Proteomes" id="UP000735874">
    <property type="component" value="Unassembled WGS sequence"/>
</dbReference>
<reference evidence="2" key="2">
    <citation type="submission" date="2018-10" db="EMBL/GenBank/DDBJ databases">
        <title>Effector identification in a new, highly contiguous assembly of the strawberry crown rot pathogen Phytophthora cactorum.</title>
        <authorList>
            <person name="Armitage A.D."/>
            <person name="Nellist C.F."/>
            <person name="Bates H."/>
            <person name="Vickerstaff R.J."/>
            <person name="Harrison R.J."/>
        </authorList>
    </citation>
    <scope>NUCLEOTIDE SEQUENCE</scope>
    <source>
        <strain evidence="2">15-7</strain>
        <strain evidence="3">4040</strain>
        <strain evidence="4">P415</strain>
    </source>
</reference>
<organism evidence="5 6">
    <name type="scientific">Phytophthora cactorum</name>
    <dbReference type="NCBI Taxonomy" id="29920"/>
    <lineage>
        <taxon>Eukaryota</taxon>
        <taxon>Sar</taxon>
        <taxon>Stramenopiles</taxon>
        <taxon>Oomycota</taxon>
        <taxon>Peronosporomycetes</taxon>
        <taxon>Peronosporales</taxon>
        <taxon>Peronosporaceae</taxon>
        <taxon>Phytophthora</taxon>
    </lineage>
</organism>
<comment type="caution">
    <text evidence="5">The sequence shown here is derived from an EMBL/GenBank/DDBJ whole genome shotgun (WGS) entry which is preliminary data.</text>
</comment>
<keyword evidence="6" id="KW-1185">Reference proteome</keyword>
<evidence type="ECO:0000313" key="3">
    <source>
        <dbReference type="EMBL" id="KAG2882579.1"/>
    </source>
</evidence>
<dbReference type="EMBL" id="RCMG01000319">
    <property type="protein sequence ID" value="KAG2856739.1"/>
    <property type="molecule type" value="Genomic_DNA"/>
</dbReference>
<protein>
    <submittedName>
        <fullName evidence="5">Uncharacterized protein</fullName>
    </submittedName>
</protein>
<reference evidence="5 6" key="1">
    <citation type="submission" date="2018-01" db="EMBL/GenBank/DDBJ databases">
        <title>Draft genome of the strawberry crown rot pathogen Phytophthora cactorum.</title>
        <authorList>
            <person name="Armitage A.D."/>
            <person name="Lysoe E."/>
            <person name="Nellist C.F."/>
            <person name="Harrison R.J."/>
            <person name="Brurberg M.B."/>
        </authorList>
    </citation>
    <scope>NUCLEOTIDE SEQUENCE [LARGE SCALE GENOMIC DNA]</scope>
    <source>
        <strain evidence="5 6">10300</strain>
    </source>
</reference>
<dbReference type="Proteomes" id="UP000251314">
    <property type="component" value="Unassembled WGS sequence"/>
</dbReference>
<evidence type="ECO:0000313" key="2">
    <source>
        <dbReference type="EMBL" id="KAG2856739.1"/>
    </source>
</evidence>
<dbReference type="EMBL" id="RCML01001974">
    <property type="protein sequence ID" value="KAG2959544.1"/>
    <property type="molecule type" value="Genomic_DNA"/>
</dbReference>
<sequence>MALGKRKRRHLPGDDDDEVKDDQKSVSNSTVEVSIGAFLTEEGKLILNFENILEDMNHGVSECYDLLNYHALRLCAEGRVVHLSRGAAAAGSSLQLLLVVADLHGTPTLSHL</sequence>
<evidence type="ECO:0000313" key="4">
    <source>
        <dbReference type="EMBL" id="KAG2959544.1"/>
    </source>
</evidence>
<dbReference type="AlphaFoldDB" id="A0A329S371"/>
<proteinExistence type="predicted"/>
<evidence type="ECO:0000256" key="1">
    <source>
        <dbReference type="SAM" id="MobiDB-lite"/>
    </source>
</evidence>
<dbReference type="EMBL" id="MJFZ01000394">
    <property type="protein sequence ID" value="RAW30018.1"/>
    <property type="molecule type" value="Genomic_DNA"/>
</dbReference>
<evidence type="ECO:0000313" key="6">
    <source>
        <dbReference type="Proteomes" id="UP000251314"/>
    </source>
</evidence>